<reference evidence="1" key="1">
    <citation type="journal article" date="2015" name="Nature">
        <title>Complex archaea that bridge the gap between prokaryotes and eukaryotes.</title>
        <authorList>
            <person name="Spang A."/>
            <person name="Saw J.H."/>
            <person name="Jorgensen S.L."/>
            <person name="Zaremba-Niedzwiedzka K."/>
            <person name="Martijn J."/>
            <person name="Lind A.E."/>
            <person name="van Eijk R."/>
            <person name="Schleper C."/>
            <person name="Guy L."/>
            <person name="Ettema T.J."/>
        </authorList>
    </citation>
    <scope>NUCLEOTIDE SEQUENCE</scope>
</reference>
<dbReference type="EMBL" id="LAZR01034779">
    <property type="protein sequence ID" value="KKL44384.1"/>
    <property type="molecule type" value="Genomic_DNA"/>
</dbReference>
<evidence type="ECO:0000313" key="1">
    <source>
        <dbReference type="EMBL" id="KKL44384.1"/>
    </source>
</evidence>
<sequence>MSEANKLYARWYCKQWTFVSEWLRGQHRAAFAEQSRLIRAAQKRQQPRRQKNFDKLPEHLREEIHQQLLEQFADMIRVSDAAKRARKVREARLQTLWPQVTFEPQPNIWQRVDYCSSNSYRSQGWGKDKYARGSLLVYEELLKKNGYDCDVYRMFEFHTEGRHVPGAGYVPSETHYGYALYANIEDWRYHALVCRGLSTEEEIKLLEQHGSLNVMVYNPFLNPSDVMDLWAKVRAEKMA</sequence>
<organism evidence="1">
    <name type="scientific">marine sediment metagenome</name>
    <dbReference type="NCBI Taxonomy" id="412755"/>
    <lineage>
        <taxon>unclassified sequences</taxon>
        <taxon>metagenomes</taxon>
        <taxon>ecological metagenomes</taxon>
    </lineage>
</organism>
<accession>A0A0F9C5D3</accession>
<name>A0A0F9C5D3_9ZZZZ</name>
<comment type="caution">
    <text evidence="1">The sequence shown here is derived from an EMBL/GenBank/DDBJ whole genome shotgun (WGS) entry which is preliminary data.</text>
</comment>
<dbReference type="AlphaFoldDB" id="A0A0F9C5D3"/>
<proteinExistence type="predicted"/>
<protein>
    <submittedName>
        <fullName evidence="1">Uncharacterized protein</fullName>
    </submittedName>
</protein>
<gene>
    <name evidence="1" type="ORF">LCGC14_2366200</name>
</gene>